<reference evidence="2" key="1">
    <citation type="journal article" date="2018" name="Nat. Genet.">
        <title>Extensive intraspecific gene order and gene structural variations between Mo17 and other maize genomes.</title>
        <authorList>
            <person name="Sun S."/>
            <person name="Zhou Y."/>
            <person name="Chen J."/>
            <person name="Shi J."/>
            <person name="Zhao H."/>
            <person name="Zhao H."/>
            <person name="Song W."/>
            <person name="Zhang M."/>
            <person name="Cui Y."/>
            <person name="Dong X."/>
            <person name="Liu H."/>
            <person name="Ma X."/>
            <person name="Jiao Y."/>
            <person name="Wang B."/>
            <person name="Wei X."/>
            <person name="Stein J.C."/>
            <person name="Glaubitz J.C."/>
            <person name="Lu F."/>
            <person name="Yu G."/>
            <person name="Liang C."/>
            <person name="Fengler K."/>
            <person name="Li B."/>
            <person name="Rafalski A."/>
            <person name="Schnable P.S."/>
            <person name="Ware D.H."/>
            <person name="Buckler E.S."/>
            <person name="Lai J."/>
        </authorList>
    </citation>
    <scope>NUCLEOTIDE SEQUENCE [LARGE SCALE GENOMIC DNA]</scope>
    <source>
        <tissue evidence="2">Seedling</tissue>
    </source>
</reference>
<dbReference type="AlphaFoldDB" id="A0A3L6G9L2"/>
<dbReference type="Proteomes" id="UP000251960">
    <property type="component" value="Chromosome 10"/>
</dbReference>
<evidence type="ECO:0000313" key="2">
    <source>
        <dbReference type="EMBL" id="PWZ45191.1"/>
    </source>
</evidence>
<gene>
    <name evidence="2" type="ORF">Zm00014a_003806</name>
</gene>
<dbReference type="PANTHER" id="PTHR47676:SF1">
    <property type="entry name" value="SMR DOMAIN-CONTAINING PROTEIN"/>
    <property type="match status" value="1"/>
</dbReference>
<proteinExistence type="predicted"/>
<protein>
    <submittedName>
        <fullName evidence="2">Uncharacterized protein</fullName>
    </submittedName>
</protein>
<organism evidence="2">
    <name type="scientific">Zea mays</name>
    <name type="common">Maize</name>
    <dbReference type="NCBI Taxonomy" id="4577"/>
    <lineage>
        <taxon>Eukaryota</taxon>
        <taxon>Viridiplantae</taxon>
        <taxon>Streptophyta</taxon>
        <taxon>Embryophyta</taxon>
        <taxon>Tracheophyta</taxon>
        <taxon>Spermatophyta</taxon>
        <taxon>Magnoliopsida</taxon>
        <taxon>Liliopsida</taxon>
        <taxon>Poales</taxon>
        <taxon>Poaceae</taxon>
        <taxon>PACMAD clade</taxon>
        <taxon>Panicoideae</taxon>
        <taxon>Andropogonodae</taxon>
        <taxon>Andropogoneae</taxon>
        <taxon>Tripsacinae</taxon>
        <taxon>Zea</taxon>
    </lineage>
</organism>
<feature type="region of interest" description="Disordered" evidence="1">
    <location>
        <begin position="20"/>
        <end position="44"/>
    </location>
</feature>
<sequence>MVADVIGKEYTRSTTNSVVSMPNAWKGRDGESDGDGSGGRKDSVEEAEQFLCSMLGDNSELGMGVVRDVPGEPVRHFFTCWSIVVCSEFFILTNRCHAAVFMTRLNSGI</sequence>
<evidence type="ECO:0000256" key="1">
    <source>
        <dbReference type="SAM" id="MobiDB-lite"/>
    </source>
</evidence>
<dbReference type="ExpressionAtlas" id="A0A3L6G9L2">
    <property type="expression patterns" value="baseline"/>
</dbReference>
<name>A0A3L6G9L2_MAIZE</name>
<dbReference type="InterPro" id="IPR055319">
    <property type="entry name" value="At5g58720-like"/>
</dbReference>
<accession>A0A3L6G9L2</accession>
<dbReference type="PANTHER" id="PTHR47676">
    <property type="entry name" value="OS01G0225100 PROTEIN"/>
    <property type="match status" value="1"/>
</dbReference>
<comment type="caution">
    <text evidence="2">The sequence shown here is derived from an EMBL/GenBank/DDBJ whole genome shotgun (WGS) entry which is preliminary data.</text>
</comment>
<dbReference type="EMBL" id="NCVQ01000002">
    <property type="protein sequence ID" value="PWZ45191.1"/>
    <property type="molecule type" value="Genomic_DNA"/>
</dbReference>